<sequence>EQFQRLTQYVKRYVNQVTIKARTVGIDKDELQESRIKEKAPGRPVTHHPKTDRKTGRPGRSSAQRKKFKEDEYKTHPNSSRSLESADKCEDKADENNKDAGSRDLIDRYLEFLESFTPESRK</sequence>
<reference evidence="1" key="1">
    <citation type="submission" date="2021-06" db="EMBL/GenBank/DDBJ databases">
        <authorList>
            <person name="Kallberg Y."/>
            <person name="Tangrot J."/>
            <person name="Rosling A."/>
        </authorList>
    </citation>
    <scope>NUCLEOTIDE SEQUENCE</scope>
    <source>
        <strain evidence="1">MA461A</strain>
    </source>
</reference>
<keyword evidence="2" id="KW-1185">Reference proteome</keyword>
<accession>A0ACA9RT65</accession>
<dbReference type="Proteomes" id="UP000789920">
    <property type="component" value="Unassembled WGS sequence"/>
</dbReference>
<comment type="caution">
    <text evidence="1">The sequence shown here is derived from an EMBL/GenBank/DDBJ whole genome shotgun (WGS) entry which is preliminary data.</text>
</comment>
<feature type="non-terminal residue" evidence="1">
    <location>
        <position position="122"/>
    </location>
</feature>
<proteinExistence type="predicted"/>
<evidence type="ECO:0000313" key="2">
    <source>
        <dbReference type="Proteomes" id="UP000789920"/>
    </source>
</evidence>
<organism evidence="1 2">
    <name type="scientific">Racocetra persica</name>
    <dbReference type="NCBI Taxonomy" id="160502"/>
    <lineage>
        <taxon>Eukaryota</taxon>
        <taxon>Fungi</taxon>
        <taxon>Fungi incertae sedis</taxon>
        <taxon>Mucoromycota</taxon>
        <taxon>Glomeromycotina</taxon>
        <taxon>Glomeromycetes</taxon>
        <taxon>Diversisporales</taxon>
        <taxon>Gigasporaceae</taxon>
        <taxon>Racocetra</taxon>
    </lineage>
</organism>
<evidence type="ECO:0000313" key="1">
    <source>
        <dbReference type="EMBL" id="CAG8809916.1"/>
    </source>
</evidence>
<gene>
    <name evidence="1" type="ORF">RPERSI_LOCUS22966</name>
</gene>
<feature type="non-terminal residue" evidence="1">
    <location>
        <position position="1"/>
    </location>
</feature>
<dbReference type="EMBL" id="CAJVQC010070676">
    <property type="protein sequence ID" value="CAG8809916.1"/>
    <property type="molecule type" value="Genomic_DNA"/>
</dbReference>
<name>A0ACA9RT65_9GLOM</name>
<protein>
    <submittedName>
        <fullName evidence="1">19163_t:CDS:1</fullName>
    </submittedName>
</protein>